<organism evidence="1 2">
    <name type="scientific">Colletotrichum tanaceti</name>
    <dbReference type="NCBI Taxonomy" id="1306861"/>
    <lineage>
        <taxon>Eukaryota</taxon>
        <taxon>Fungi</taxon>
        <taxon>Dikarya</taxon>
        <taxon>Ascomycota</taxon>
        <taxon>Pezizomycotina</taxon>
        <taxon>Sordariomycetes</taxon>
        <taxon>Hypocreomycetidae</taxon>
        <taxon>Glomerellales</taxon>
        <taxon>Glomerellaceae</taxon>
        <taxon>Colletotrichum</taxon>
        <taxon>Colletotrichum destructivum species complex</taxon>
    </lineage>
</organism>
<dbReference type="Proteomes" id="UP000310108">
    <property type="component" value="Unassembled WGS sequence"/>
</dbReference>
<name>A0A4U6XFN4_9PEZI</name>
<evidence type="ECO:0000313" key="2">
    <source>
        <dbReference type="Proteomes" id="UP000310108"/>
    </source>
</evidence>
<reference evidence="1 2" key="1">
    <citation type="journal article" date="2019" name="PLoS ONE">
        <title>Comparative genome analysis indicates high evolutionary potential of pathogenicity genes in Colletotrichum tanaceti.</title>
        <authorList>
            <person name="Lelwala R.V."/>
            <person name="Korhonen P.K."/>
            <person name="Young N.D."/>
            <person name="Scott J.B."/>
            <person name="Ades P.A."/>
            <person name="Gasser R.B."/>
            <person name="Taylor P.W.J."/>
        </authorList>
    </citation>
    <scope>NUCLEOTIDE SEQUENCE [LARGE SCALE GENOMIC DNA]</scope>
    <source>
        <strain evidence="1">BRIP57314</strain>
    </source>
</reference>
<accession>A0A4U6XFN4</accession>
<gene>
    <name evidence="1" type="ORF">CTA1_2296</name>
</gene>
<evidence type="ECO:0000313" key="1">
    <source>
        <dbReference type="EMBL" id="TKW54555.1"/>
    </source>
</evidence>
<keyword evidence="2" id="KW-1185">Reference proteome</keyword>
<dbReference type="AlphaFoldDB" id="A0A4U6XFN4"/>
<proteinExistence type="predicted"/>
<protein>
    <submittedName>
        <fullName evidence="1">Uncharacterized protein</fullName>
    </submittedName>
</protein>
<dbReference type="EMBL" id="PJEX01000131">
    <property type="protein sequence ID" value="TKW54555.1"/>
    <property type="molecule type" value="Genomic_DNA"/>
</dbReference>
<comment type="caution">
    <text evidence="1">The sequence shown here is derived from an EMBL/GenBank/DDBJ whole genome shotgun (WGS) entry which is preliminary data.</text>
</comment>
<dbReference type="OrthoDB" id="1844152at2759"/>
<dbReference type="STRING" id="1306861.A0A4U6XFN4"/>
<sequence length="194" mass="22416">MDPLTPDQNKSITLSFPRLRRRRITCEYWTSLRIVAIVSGSVYVGPIVCRNEQFLYGSSKSEAYLRPRCWEHLTYERLAVHLYQLEIRPELVKQLYVEVKAIRAQFDGRLSPGVLQELKILDSLMKDDDDDDIIIIYDIIIIIISVMKEAQNVNPSTTSHFHRYVEKNITLKGGTFIPNRIKVEAIFAPLSSAF</sequence>